<dbReference type="AlphaFoldDB" id="A0A8T0ENR9"/>
<comment type="subcellular location">
    <subcellularLocation>
        <location evidence="1">Cytoplasm</location>
        <location evidence="1">Cytoskeleton</location>
        <location evidence="1">Cilium axoneme</location>
    </subcellularLocation>
</comment>
<comment type="caution">
    <text evidence="8">The sequence shown here is derived from an EMBL/GenBank/DDBJ whole genome shotgun (WGS) entry which is preliminary data.</text>
</comment>
<feature type="domain" description="DM10" evidence="7">
    <location>
        <begin position="422"/>
        <end position="527"/>
    </location>
</feature>
<dbReference type="PANTHER" id="PTHR12086">
    <property type="entry name" value="EF-HAND DOMAIN C-TERMINAL CONTAINING PROTEIN"/>
    <property type="match status" value="1"/>
</dbReference>
<evidence type="ECO:0000256" key="5">
    <source>
        <dbReference type="ARBA" id="ARBA00023273"/>
    </source>
</evidence>
<protein>
    <submittedName>
        <fullName evidence="8">EF-hand domain-containing protein 1</fullName>
    </submittedName>
</protein>
<dbReference type="Pfam" id="PF06565">
    <property type="entry name" value="DM10_dom"/>
    <property type="match status" value="3"/>
</dbReference>
<gene>
    <name evidence="8" type="ORF">HNY73_013860</name>
</gene>
<keyword evidence="4" id="KW-0206">Cytoskeleton</keyword>
<dbReference type="EMBL" id="JABXBU010002072">
    <property type="protein sequence ID" value="KAF8776924.1"/>
    <property type="molecule type" value="Genomic_DNA"/>
</dbReference>
<feature type="domain" description="DM10" evidence="7">
    <location>
        <begin position="78"/>
        <end position="183"/>
    </location>
</feature>
<dbReference type="FunFam" id="2.30.29.170:FF:000002">
    <property type="entry name" value="EF-hand domain (C-terminal) containing 1"/>
    <property type="match status" value="1"/>
</dbReference>
<reference evidence="8" key="2">
    <citation type="submission" date="2020-06" db="EMBL/GenBank/DDBJ databases">
        <authorList>
            <person name="Sheffer M."/>
        </authorList>
    </citation>
    <scope>NUCLEOTIDE SEQUENCE</scope>
</reference>
<evidence type="ECO:0000259" key="7">
    <source>
        <dbReference type="PROSITE" id="PS51336"/>
    </source>
</evidence>
<evidence type="ECO:0000256" key="4">
    <source>
        <dbReference type="ARBA" id="ARBA00023212"/>
    </source>
</evidence>
<dbReference type="InterPro" id="IPR006602">
    <property type="entry name" value="DM10_dom"/>
</dbReference>
<keyword evidence="9" id="KW-1185">Reference proteome</keyword>
<feature type="domain" description="DM10" evidence="7">
    <location>
        <begin position="227"/>
        <end position="363"/>
    </location>
</feature>
<organism evidence="8 9">
    <name type="scientific">Argiope bruennichi</name>
    <name type="common">Wasp spider</name>
    <name type="synonym">Aranea bruennichi</name>
    <dbReference type="NCBI Taxonomy" id="94029"/>
    <lineage>
        <taxon>Eukaryota</taxon>
        <taxon>Metazoa</taxon>
        <taxon>Ecdysozoa</taxon>
        <taxon>Arthropoda</taxon>
        <taxon>Chelicerata</taxon>
        <taxon>Arachnida</taxon>
        <taxon>Araneae</taxon>
        <taxon>Araneomorphae</taxon>
        <taxon>Entelegynae</taxon>
        <taxon>Araneoidea</taxon>
        <taxon>Araneidae</taxon>
        <taxon>Argiope</taxon>
    </lineage>
</organism>
<evidence type="ECO:0000256" key="3">
    <source>
        <dbReference type="ARBA" id="ARBA00022737"/>
    </source>
</evidence>
<evidence type="ECO:0000256" key="2">
    <source>
        <dbReference type="ARBA" id="ARBA00022490"/>
    </source>
</evidence>
<keyword evidence="5" id="KW-0966">Cell projection</keyword>
<dbReference type="SMART" id="SM00676">
    <property type="entry name" value="DM10"/>
    <property type="match status" value="3"/>
</dbReference>
<dbReference type="Proteomes" id="UP000807504">
    <property type="component" value="Unassembled WGS sequence"/>
</dbReference>
<dbReference type="FunFam" id="2.30.29.170:FF:000004">
    <property type="entry name" value="EF-hand domain containing 2"/>
    <property type="match status" value="1"/>
</dbReference>
<proteinExistence type="predicted"/>
<evidence type="ECO:0000256" key="6">
    <source>
        <dbReference type="SAM" id="MobiDB-lite"/>
    </source>
</evidence>
<accession>A0A8T0ENR9</accession>
<evidence type="ECO:0000313" key="8">
    <source>
        <dbReference type="EMBL" id="KAF8776924.1"/>
    </source>
</evidence>
<evidence type="ECO:0000256" key="1">
    <source>
        <dbReference type="ARBA" id="ARBA00004430"/>
    </source>
</evidence>
<sequence>MFLGIHLEKPKSRFSETLSYSKGVPVAPDIGCGGSAKEAIALLKSQNGVLNKDRLVKLTYGPKRPNIEKFTPHWAKMDSKVLCFDGIIKETVADWPSETHRIHYVKVYYYLENDTLRVVEPEIPNSTLCQGTLLRRDHYLHPSGKRNYSWKDLNIGNDLNIHGKEIHLIDCDAWTRQYLTDSGIEMRDPVSRPNDPHTEMKKNMSRRKEYRKEGGDGASLLNFYKNEGKVLKFYGIWKNDPQRPPAVRRIVLKYYLVDDTLAVFENYPPSSGWGPLLSVLQGPMDVASSGGSFMTLIRRQRVLLDRPKDVEKLPCYLEPRDTDDITWIKPEHLKTGEDLKILGKTFFLGKADEFTRHYYREHFGIELLQIEIMEKPKPLPCKIIPPHGIGKYEETLQDCFKPYDQPPKRIHHPIRPMPAEIVNTVLRFAAKMDTPRDTERIRRFTISFFMEDDTVKIHEEQVPNSGFGSGTFLKRCRLKKEVEGKVAKGAYYEAKDFYIGAKIKANGCAFILTDADFLVFKFMENHPEIYTVCFEDQSSTNQECNLEFNYVCAEDQRKLADIANGRKELSNAEKMLLLEQLRNAVVLNYGCSAYPIEAIPDLGSGLAFKNNVLEKLYSGHLPIPIELLEKLVEAFAFEERTNVDEMKTFLLVSLGHKKDHYASH</sequence>
<dbReference type="GO" id="GO:0005930">
    <property type="term" value="C:axoneme"/>
    <property type="evidence" value="ECO:0007669"/>
    <property type="project" value="UniProtKB-SubCell"/>
</dbReference>
<reference evidence="8" key="1">
    <citation type="journal article" date="2020" name="bioRxiv">
        <title>Chromosome-level reference genome of the European wasp spider Argiope bruennichi: a resource for studies on range expansion and evolutionary adaptation.</title>
        <authorList>
            <person name="Sheffer M.M."/>
            <person name="Hoppe A."/>
            <person name="Krehenwinkel H."/>
            <person name="Uhl G."/>
            <person name="Kuss A.W."/>
            <person name="Jensen L."/>
            <person name="Jensen C."/>
            <person name="Gillespie R.G."/>
            <person name="Hoff K.J."/>
            <person name="Prost S."/>
        </authorList>
    </citation>
    <scope>NUCLEOTIDE SEQUENCE</scope>
</reference>
<feature type="region of interest" description="Disordered" evidence="6">
    <location>
        <begin position="185"/>
        <end position="205"/>
    </location>
</feature>
<dbReference type="Gene3D" id="2.30.29.170">
    <property type="match status" value="3"/>
</dbReference>
<dbReference type="InterPro" id="IPR040193">
    <property type="entry name" value="EFHC1/EFHC2/EFHB"/>
</dbReference>
<name>A0A8T0ENR9_ARGBR</name>
<keyword evidence="2" id="KW-0963">Cytoplasm</keyword>
<evidence type="ECO:0000313" key="9">
    <source>
        <dbReference type="Proteomes" id="UP000807504"/>
    </source>
</evidence>
<dbReference type="PROSITE" id="PS51336">
    <property type="entry name" value="DM10"/>
    <property type="match status" value="3"/>
</dbReference>
<keyword evidence="3" id="KW-0677">Repeat</keyword>